<evidence type="ECO:0000313" key="1">
    <source>
        <dbReference type="EMBL" id="ACV78141.1"/>
    </source>
</evidence>
<dbReference type="InParanoid" id="C8XGF8"/>
<dbReference type="Proteomes" id="UP000002218">
    <property type="component" value="Chromosome"/>
</dbReference>
<gene>
    <name evidence="1" type="ordered locus">Namu_1751</name>
</gene>
<dbReference type="EMBL" id="CP001737">
    <property type="protein sequence ID" value="ACV78141.1"/>
    <property type="molecule type" value="Genomic_DNA"/>
</dbReference>
<reference evidence="2" key="1">
    <citation type="submission" date="2009-09" db="EMBL/GenBank/DDBJ databases">
        <title>The complete genome of Nakamurella multipartita DSM 44233.</title>
        <authorList>
            <consortium name="US DOE Joint Genome Institute (JGI-PGF)"/>
            <person name="Lucas S."/>
            <person name="Copeland A."/>
            <person name="Lapidus A."/>
            <person name="Glavina del Rio T."/>
            <person name="Dalin E."/>
            <person name="Tice H."/>
            <person name="Bruce D."/>
            <person name="Goodwin L."/>
            <person name="Pitluck S."/>
            <person name="Kyrpides N."/>
            <person name="Mavromatis K."/>
            <person name="Ivanova N."/>
            <person name="Ovchinnikova G."/>
            <person name="Sims D."/>
            <person name="Meincke L."/>
            <person name="Brettin T."/>
            <person name="Detter J.C."/>
            <person name="Han C."/>
            <person name="Larimer F."/>
            <person name="Land M."/>
            <person name="Hauser L."/>
            <person name="Markowitz V."/>
            <person name="Cheng J.-F."/>
            <person name="Hugenholtz P."/>
            <person name="Woyke T."/>
            <person name="Wu D."/>
            <person name="Klenk H.-P."/>
            <person name="Eisen J.A."/>
        </authorList>
    </citation>
    <scope>NUCLEOTIDE SEQUENCE [LARGE SCALE GENOMIC DNA]</scope>
    <source>
        <strain evidence="2">ATCC 700099 / DSM 44233 / CIP 104796 / JCM 9543 / NBRC 105858 / Y-104</strain>
    </source>
</reference>
<dbReference type="STRING" id="479431.Namu_1751"/>
<accession>C8XGF8</accession>
<dbReference type="KEGG" id="nml:Namu_1751"/>
<proteinExistence type="predicted"/>
<dbReference type="RefSeq" id="WP_015747044.1">
    <property type="nucleotide sequence ID" value="NC_013235.1"/>
</dbReference>
<keyword evidence="2" id="KW-1185">Reference proteome</keyword>
<name>C8XGF8_NAKMY</name>
<dbReference type="AlphaFoldDB" id="C8XGF8"/>
<evidence type="ECO:0000313" key="2">
    <source>
        <dbReference type="Proteomes" id="UP000002218"/>
    </source>
</evidence>
<sequence>MADGGQAPRIVIDLDHGGFDVADPAGSLPSFRSASAFAPWRALWLFHGVTAPLIRGFYYPISASERYGLSRGQGPRCVLLDARGDQLWLSGVACGGTGAPVEAARRLLDALSWTAPDLAGPDEMLFVDGDLVQSRPLSAPRPQAAPGKTFVRDGRLACRMEFDTPATTPDDLQEIWALSIGPSGWLGRPRALTLYADRARSQQAGHEGCQLIARGATGRELWLQLPEPDTYERLAFTPRAGYAGAFTQYEAFKVAVFRSVGVDLTATGRTWRDVLRGHHPEPAPIISWP</sequence>
<reference evidence="1 2" key="2">
    <citation type="journal article" date="2010" name="Stand. Genomic Sci.">
        <title>Complete genome sequence of Nakamurella multipartita type strain (Y-104).</title>
        <authorList>
            <person name="Tice H."/>
            <person name="Mayilraj S."/>
            <person name="Sims D."/>
            <person name="Lapidus A."/>
            <person name="Nolan M."/>
            <person name="Lucas S."/>
            <person name="Glavina Del Rio T."/>
            <person name="Copeland A."/>
            <person name="Cheng J.F."/>
            <person name="Meincke L."/>
            <person name="Bruce D."/>
            <person name="Goodwin L."/>
            <person name="Pitluck S."/>
            <person name="Ivanova N."/>
            <person name="Mavromatis K."/>
            <person name="Ovchinnikova G."/>
            <person name="Pati A."/>
            <person name="Chen A."/>
            <person name="Palaniappan K."/>
            <person name="Land M."/>
            <person name="Hauser L."/>
            <person name="Chang Y.J."/>
            <person name="Jeffries C.D."/>
            <person name="Detter J.C."/>
            <person name="Brettin T."/>
            <person name="Rohde M."/>
            <person name="Goker M."/>
            <person name="Bristow J."/>
            <person name="Eisen J.A."/>
            <person name="Markowitz V."/>
            <person name="Hugenholtz P."/>
            <person name="Kyrpides N.C."/>
            <person name="Klenk H.P."/>
            <person name="Chen F."/>
        </authorList>
    </citation>
    <scope>NUCLEOTIDE SEQUENCE [LARGE SCALE GENOMIC DNA]</scope>
    <source>
        <strain evidence="2">ATCC 700099 / DSM 44233 / CIP 104796 / JCM 9543 / NBRC 105858 / Y-104</strain>
    </source>
</reference>
<protein>
    <submittedName>
        <fullName evidence="1">Uncharacterized protein</fullName>
    </submittedName>
</protein>
<dbReference type="HOGENOM" id="CLU_962542_0_0_11"/>
<organism evidence="1 2">
    <name type="scientific">Nakamurella multipartita (strain ATCC 700099 / DSM 44233 / CIP 104796 / JCM 9543 / NBRC 105858 / Y-104)</name>
    <name type="common">Microsphaera multipartita</name>
    <dbReference type="NCBI Taxonomy" id="479431"/>
    <lineage>
        <taxon>Bacteria</taxon>
        <taxon>Bacillati</taxon>
        <taxon>Actinomycetota</taxon>
        <taxon>Actinomycetes</taxon>
        <taxon>Nakamurellales</taxon>
        <taxon>Nakamurellaceae</taxon>
        <taxon>Nakamurella</taxon>
    </lineage>
</organism>